<evidence type="ECO:0000256" key="1">
    <source>
        <dbReference type="SAM" id="MobiDB-lite"/>
    </source>
</evidence>
<keyword evidence="2" id="KW-1133">Transmembrane helix</keyword>
<feature type="region of interest" description="Disordered" evidence="1">
    <location>
        <begin position="225"/>
        <end position="285"/>
    </location>
</feature>
<dbReference type="EMBL" id="LIAE01006873">
    <property type="protein sequence ID" value="PAV84317.1"/>
    <property type="molecule type" value="Genomic_DNA"/>
</dbReference>
<proteinExistence type="predicted"/>
<dbReference type="Pfam" id="PF09772">
    <property type="entry name" value="Tmem26"/>
    <property type="match status" value="2"/>
</dbReference>
<dbReference type="InterPro" id="IPR019169">
    <property type="entry name" value="Transmembrane_26"/>
</dbReference>
<gene>
    <name evidence="3" type="ORF">WR25_16890</name>
</gene>
<feature type="compositionally biased region" description="Basic residues" evidence="1">
    <location>
        <begin position="236"/>
        <end position="255"/>
    </location>
</feature>
<dbReference type="Proteomes" id="UP000218231">
    <property type="component" value="Unassembled WGS sequence"/>
</dbReference>
<keyword evidence="4" id="KW-1185">Reference proteome</keyword>
<dbReference type="PANTHER" id="PTHR22168">
    <property type="entry name" value="TMEM26 PROTEIN"/>
    <property type="match status" value="1"/>
</dbReference>
<feature type="transmembrane region" description="Helical" evidence="2">
    <location>
        <begin position="107"/>
        <end position="128"/>
    </location>
</feature>
<keyword evidence="2" id="KW-0472">Membrane</keyword>
<feature type="compositionally biased region" description="Polar residues" evidence="1">
    <location>
        <begin position="269"/>
        <end position="285"/>
    </location>
</feature>
<dbReference type="STRING" id="2018661.A0A2A2LE27"/>
<keyword evidence="2" id="KW-0812">Transmembrane</keyword>
<evidence type="ECO:0000313" key="4">
    <source>
        <dbReference type="Proteomes" id="UP000218231"/>
    </source>
</evidence>
<name>A0A2A2LE27_9BILA</name>
<comment type="caution">
    <text evidence="3">The sequence shown here is derived from an EMBL/GenBank/DDBJ whole genome shotgun (WGS) entry which is preliminary data.</text>
</comment>
<dbReference type="PANTHER" id="PTHR22168:SF8">
    <property type="entry name" value="TRANSMEMBRANE PROTEIN 26"/>
    <property type="match status" value="1"/>
</dbReference>
<reference evidence="3 4" key="1">
    <citation type="journal article" date="2017" name="Curr. Biol.">
        <title>Genome architecture and evolution of a unichromosomal asexual nematode.</title>
        <authorList>
            <person name="Fradin H."/>
            <person name="Zegar C."/>
            <person name="Gutwein M."/>
            <person name="Lucas J."/>
            <person name="Kovtun M."/>
            <person name="Corcoran D."/>
            <person name="Baugh L.R."/>
            <person name="Kiontke K."/>
            <person name="Gunsalus K."/>
            <person name="Fitch D.H."/>
            <person name="Piano F."/>
        </authorList>
    </citation>
    <scope>NUCLEOTIDE SEQUENCE [LARGE SCALE GENOMIC DNA]</scope>
    <source>
        <strain evidence="3">PF1309</strain>
    </source>
</reference>
<sequence>MATIIQTVRIEQNDSVWLFALISLLIVFEGSYTIIMRAGDERKWFCTSLLLYIVATAPPIWLLETKLCEWREDLAKDGKSDILIDIVEFFDVFKEKVVYTDKRMQQIVLAAWTLSLLQFPFVLTVSRARKMRVAITKAYEELIMPRRRAEFWQVIRDVDIWAIILANSLQDIPFLLVRLYLMLIQGLVTYTMIFFTFKNALIIFFQTYRAFIIVNDRYIHPRPPEIDIYDNPHNRTNSRRHHSRKSPHSKSRKGIRGGGMKDDERQHLVANNSPRRNSQNSASTR</sequence>
<evidence type="ECO:0000313" key="3">
    <source>
        <dbReference type="EMBL" id="PAV84317.1"/>
    </source>
</evidence>
<dbReference type="AlphaFoldDB" id="A0A2A2LE27"/>
<dbReference type="OrthoDB" id="10042902at2759"/>
<accession>A0A2A2LE27</accession>
<organism evidence="3 4">
    <name type="scientific">Diploscapter pachys</name>
    <dbReference type="NCBI Taxonomy" id="2018661"/>
    <lineage>
        <taxon>Eukaryota</taxon>
        <taxon>Metazoa</taxon>
        <taxon>Ecdysozoa</taxon>
        <taxon>Nematoda</taxon>
        <taxon>Chromadorea</taxon>
        <taxon>Rhabditida</taxon>
        <taxon>Rhabditina</taxon>
        <taxon>Rhabditomorpha</taxon>
        <taxon>Rhabditoidea</taxon>
        <taxon>Rhabditidae</taxon>
        <taxon>Diploscapter</taxon>
    </lineage>
</organism>
<feature type="transmembrane region" description="Helical" evidence="2">
    <location>
        <begin position="16"/>
        <end position="35"/>
    </location>
</feature>
<feature type="transmembrane region" description="Helical" evidence="2">
    <location>
        <begin position="175"/>
        <end position="197"/>
    </location>
</feature>
<protein>
    <submittedName>
        <fullName evidence="3">Uncharacterized protein</fullName>
    </submittedName>
</protein>
<feature type="transmembrane region" description="Helical" evidence="2">
    <location>
        <begin position="44"/>
        <end position="63"/>
    </location>
</feature>
<evidence type="ECO:0000256" key="2">
    <source>
        <dbReference type="SAM" id="Phobius"/>
    </source>
</evidence>